<dbReference type="STRING" id="1503925.TH53_12525"/>
<dbReference type="RefSeq" id="WP_041882459.1">
    <property type="nucleotide sequence ID" value="NZ_CP157278.1"/>
</dbReference>
<dbReference type="Gene3D" id="3.10.310.50">
    <property type="match status" value="1"/>
</dbReference>
<dbReference type="Pfam" id="PF04536">
    <property type="entry name" value="TPM_phosphatase"/>
    <property type="match status" value="1"/>
</dbReference>
<evidence type="ECO:0000313" key="2">
    <source>
        <dbReference type="EMBL" id="KIO76912.1"/>
    </source>
</evidence>
<reference evidence="2 3" key="1">
    <citation type="submission" date="2015-01" db="EMBL/GenBank/DDBJ databases">
        <title>Draft genome sequence of Pedobacter sp. NL19 isolated from sludge of an effluent treatment pond in an abandoned uranium mine.</title>
        <authorList>
            <person name="Santos T."/>
            <person name="Caetano T."/>
            <person name="Covas C."/>
            <person name="Cruz A."/>
            <person name="Mendo S."/>
        </authorList>
    </citation>
    <scope>NUCLEOTIDE SEQUENCE [LARGE SCALE GENOMIC DNA]</scope>
    <source>
        <strain evidence="2 3">NL19</strain>
    </source>
</reference>
<gene>
    <name evidence="2" type="ORF">TH53_12525</name>
</gene>
<dbReference type="PANTHER" id="PTHR30373:SF8">
    <property type="entry name" value="BLL7265 PROTEIN"/>
    <property type="match status" value="1"/>
</dbReference>
<organism evidence="2 3">
    <name type="scientific">Pedobacter lusitanus</name>
    <dbReference type="NCBI Taxonomy" id="1503925"/>
    <lineage>
        <taxon>Bacteria</taxon>
        <taxon>Pseudomonadati</taxon>
        <taxon>Bacteroidota</taxon>
        <taxon>Sphingobacteriia</taxon>
        <taxon>Sphingobacteriales</taxon>
        <taxon>Sphingobacteriaceae</taxon>
        <taxon>Pedobacter</taxon>
    </lineage>
</organism>
<feature type="domain" description="TPM" evidence="1">
    <location>
        <begin position="3"/>
        <end position="116"/>
    </location>
</feature>
<evidence type="ECO:0000259" key="1">
    <source>
        <dbReference type="Pfam" id="PF04536"/>
    </source>
</evidence>
<protein>
    <submittedName>
        <fullName evidence="2">Contig52, whole genome shotgun sequence</fullName>
    </submittedName>
</protein>
<sequence>MPFLTEQEQDLITNAIGEAEKLTSGEIRIAVEKHCKGEAFDRATAYFAKLGMDKTSQKNGVLIYLAHIDHKFAIIGDRGIHKLVPEDFWETTQIAMQAHFAGGNIANGLIAGIGLVGEKLAVHFPYQSGDINELPNDIIFMDQKQSN</sequence>
<name>A0A0D0GI36_9SPHI</name>
<dbReference type="InterPro" id="IPR007621">
    <property type="entry name" value="TPM_dom"/>
</dbReference>
<dbReference type="PANTHER" id="PTHR30373">
    <property type="entry name" value="UPF0603 PROTEIN YGCG"/>
    <property type="match status" value="1"/>
</dbReference>
<comment type="caution">
    <text evidence="2">The sequence shown here is derived from an EMBL/GenBank/DDBJ whole genome shotgun (WGS) entry which is preliminary data.</text>
</comment>
<dbReference type="EMBL" id="JXRA01000052">
    <property type="protein sequence ID" value="KIO76912.1"/>
    <property type="molecule type" value="Genomic_DNA"/>
</dbReference>
<dbReference type="OrthoDB" id="9786161at2"/>
<accession>A0A0D0GI36</accession>
<proteinExistence type="predicted"/>
<dbReference type="Proteomes" id="UP000032049">
    <property type="component" value="Unassembled WGS sequence"/>
</dbReference>
<evidence type="ECO:0000313" key="3">
    <source>
        <dbReference type="Proteomes" id="UP000032049"/>
    </source>
</evidence>
<keyword evidence="3" id="KW-1185">Reference proteome</keyword>
<dbReference type="AlphaFoldDB" id="A0A0D0GI36"/>